<comment type="caution">
    <text evidence="2">The sequence shown here is derived from an EMBL/GenBank/DDBJ whole genome shotgun (WGS) entry which is preliminary data.</text>
</comment>
<name>A0A1C7M1J0_GRIFR</name>
<feature type="compositionally biased region" description="Pro residues" evidence="1">
    <location>
        <begin position="15"/>
        <end position="27"/>
    </location>
</feature>
<dbReference type="EMBL" id="LUGG01000013">
    <property type="protein sequence ID" value="OBZ70598.1"/>
    <property type="molecule type" value="Genomic_DNA"/>
</dbReference>
<dbReference type="AlphaFoldDB" id="A0A1C7M1J0"/>
<gene>
    <name evidence="2" type="ORF">A0H81_09010</name>
</gene>
<dbReference type="OrthoDB" id="4454541at2759"/>
<sequence length="91" mass="9353">MYNSPGGQDGSSRPRFPPLPGFAPPPHKYATYGIVPSTAPSSDDESEDTLPRSTLNAPIEALQGLANAAAEAAAAPSNSPPRRVTLTCCAC</sequence>
<reference evidence="2 3" key="1">
    <citation type="submission" date="2016-03" db="EMBL/GenBank/DDBJ databases">
        <title>Whole genome sequencing of Grifola frondosa 9006-11.</title>
        <authorList>
            <person name="Min B."/>
            <person name="Park H."/>
            <person name="Kim J.-G."/>
            <person name="Cho H."/>
            <person name="Oh Y.-L."/>
            <person name="Kong W.-S."/>
            <person name="Choi I.-G."/>
        </authorList>
    </citation>
    <scope>NUCLEOTIDE SEQUENCE [LARGE SCALE GENOMIC DNA]</scope>
    <source>
        <strain evidence="2 3">9006-11</strain>
    </source>
</reference>
<keyword evidence="3" id="KW-1185">Reference proteome</keyword>
<proteinExistence type="predicted"/>
<dbReference type="Proteomes" id="UP000092993">
    <property type="component" value="Unassembled WGS sequence"/>
</dbReference>
<dbReference type="STRING" id="5627.A0A1C7M1J0"/>
<evidence type="ECO:0000256" key="1">
    <source>
        <dbReference type="SAM" id="MobiDB-lite"/>
    </source>
</evidence>
<accession>A0A1C7M1J0</accession>
<evidence type="ECO:0000313" key="3">
    <source>
        <dbReference type="Proteomes" id="UP000092993"/>
    </source>
</evidence>
<protein>
    <submittedName>
        <fullName evidence="2">Uncharacterized protein</fullName>
    </submittedName>
</protein>
<feature type="region of interest" description="Disordered" evidence="1">
    <location>
        <begin position="1"/>
        <end position="57"/>
    </location>
</feature>
<evidence type="ECO:0000313" key="2">
    <source>
        <dbReference type="EMBL" id="OBZ70598.1"/>
    </source>
</evidence>
<organism evidence="2 3">
    <name type="scientific">Grifola frondosa</name>
    <name type="common">Maitake</name>
    <name type="synonym">Polyporus frondosus</name>
    <dbReference type="NCBI Taxonomy" id="5627"/>
    <lineage>
        <taxon>Eukaryota</taxon>
        <taxon>Fungi</taxon>
        <taxon>Dikarya</taxon>
        <taxon>Basidiomycota</taxon>
        <taxon>Agaricomycotina</taxon>
        <taxon>Agaricomycetes</taxon>
        <taxon>Polyporales</taxon>
        <taxon>Grifolaceae</taxon>
        <taxon>Grifola</taxon>
    </lineage>
</organism>